<evidence type="ECO:0000259" key="10">
    <source>
        <dbReference type="SMART" id="SM01390"/>
    </source>
</evidence>
<dbReference type="Pfam" id="PF01479">
    <property type="entry name" value="S4"/>
    <property type="match status" value="1"/>
</dbReference>
<evidence type="ECO:0000256" key="2">
    <source>
        <dbReference type="ARBA" id="ARBA00022730"/>
    </source>
</evidence>
<gene>
    <name evidence="7" type="primary">rpsD</name>
    <name evidence="11" type="ORF">D6810_03120</name>
</gene>
<dbReference type="PROSITE" id="PS50889">
    <property type="entry name" value="S4"/>
    <property type="match status" value="1"/>
</dbReference>
<dbReference type="Gene3D" id="3.10.290.10">
    <property type="entry name" value="RNA-binding S4 domain"/>
    <property type="match status" value="1"/>
</dbReference>
<dbReference type="HAMAP" id="MF_01306_B">
    <property type="entry name" value="Ribosomal_uS4_B"/>
    <property type="match status" value="1"/>
</dbReference>
<evidence type="ECO:0000256" key="6">
    <source>
        <dbReference type="ARBA" id="ARBA00035254"/>
    </source>
</evidence>
<dbReference type="GO" id="GO:0006412">
    <property type="term" value="P:translation"/>
    <property type="evidence" value="ECO:0007669"/>
    <property type="project" value="UniProtKB-UniRule"/>
</dbReference>
<dbReference type="GO" id="GO:0042274">
    <property type="term" value="P:ribosomal small subunit biogenesis"/>
    <property type="evidence" value="ECO:0007669"/>
    <property type="project" value="TreeGrafter"/>
</dbReference>
<evidence type="ECO:0000313" key="11">
    <source>
        <dbReference type="EMBL" id="RMD76730.1"/>
    </source>
</evidence>
<dbReference type="EMBL" id="RFKV01000104">
    <property type="protein sequence ID" value="RMD76730.1"/>
    <property type="molecule type" value="Genomic_DNA"/>
</dbReference>
<evidence type="ECO:0000256" key="8">
    <source>
        <dbReference type="RuleBase" id="RU003699"/>
    </source>
</evidence>
<dbReference type="InterPro" id="IPR036986">
    <property type="entry name" value="S4_RNA-bd_sf"/>
</dbReference>
<dbReference type="PANTHER" id="PTHR11831:SF4">
    <property type="entry name" value="SMALL RIBOSOMAL SUBUNIT PROTEIN US4M"/>
    <property type="match status" value="1"/>
</dbReference>
<keyword evidence="5 7" id="KW-0687">Ribonucleoprotein</keyword>
<feature type="domain" description="Small ribosomal subunit protein uS4 N-terminal" evidence="10">
    <location>
        <begin position="2"/>
        <end position="89"/>
    </location>
</feature>
<evidence type="ECO:0000256" key="7">
    <source>
        <dbReference type="HAMAP-Rule" id="MF_01306"/>
    </source>
</evidence>
<keyword evidence="2 7" id="KW-0699">rRNA-binding</keyword>
<dbReference type="AlphaFoldDB" id="A0A3M0YX32"/>
<comment type="function">
    <text evidence="7">One of the primary rRNA binding proteins, it binds directly to 16S rRNA where it nucleates assembly of the body of the 30S subunit.</text>
</comment>
<comment type="similarity">
    <text evidence="1 7 8">Belongs to the universal ribosomal protein uS4 family.</text>
</comment>
<dbReference type="InterPro" id="IPR018079">
    <property type="entry name" value="Ribosomal_uS4_CS"/>
</dbReference>
<evidence type="ECO:0000256" key="5">
    <source>
        <dbReference type="ARBA" id="ARBA00023274"/>
    </source>
</evidence>
<evidence type="ECO:0000256" key="4">
    <source>
        <dbReference type="ARBA" id="ARBA00022980"/>
    </source>
</evidence>
<dbReference type="Pfam" id="PF00163">
    <property type="entry name" value="Ribosomal_S4"/>
    <property type="match status" value="1"/>
</dbReference>
<dbReference type="FunFam" id="3.10.290.10:FF:000001">
    <property type="entry name" value="30S ribosomal protein S4"/>
    <property type="match status" value="1"/>
</dbReference>
<evidence type="ECO:0000313" key="12">
    <source>
        <dbReference type="Proteomes" id="UP000269410"/>
    </source>
</evidence>
<comment type="subunit">
    <text evidence="7">Part of the 30S ribosomal subunit. Contacts protein S5. The interaction surface between S4 and S5 is involved in control of translational fidelity.</text>
</comment>
<dbReference type="PANTHER" id="PTHR11831">
    <property type="entry name" value="30S 40S RIBOSOMAL PROTEIN"/>
    <property type="match status" value="1"/>
</dbReference>
<dbReference type="NCBIfam" id="NF003717">
    <property type="entry name" value="PRK05327.1"/>
    <property type="match status" value="1"/>
</dbReference>
<dbReference type="SMART" id="SM00363">
    <property type="entry name" value="S4"/>
    <property type="match status" value="1"/>
</dbReference>
<proteinExistence type="inferred from homology"/>
<comment type="caution">
    <text evidence="11">The sequence shown here is derived from an EMBL/GenBank/DDBJ whole genome shotgun (WGS) entry which is preliminary data.</text>
</comment>
<dbReference type="GO" id="GO:0019843">
    <property type="term" value="F:rRNA binding"/>
    <property type="evidence" value="ECO:0007669"/>
    <property type="project" value="UniProtKB-UniRule"/>
</dbReference>
<accession>A0A3M0YX32</accession>
<dbReference type="GO" id="GO:0015935">
    <property type="term" value="C:small ribosomal subunit"/>
    <property type="evidence" value="ECO:0007669"/>
    <property type="project" value="InterPro"/>
</dbReference>
<sequence>MRYTGPKWKINRREGFTVLGTTQKWRRRPGLPGQFPVLKKRPSEYSLQFREKQKVKRMFGMSESQFKKFYNMAVKARGDTGLLLLQLLETRIDNVLYRLGLALTRAQARQFVSHGHVKLNGKIHNIPSTNLKVGDTVQISEKFANSPIVGVIESSVVGLTIPKWLKQIDKGGVILSMPERSDIDASINERLIVELYSK</sequence>
<dbReference type="PROSITE" id="PS00632">
    <property type="entry name" value="RIBOSOMAL_S4"/>
    <property type="match status" value="1"/>
</dbReference>
<dbReference type="InterPro" id="IPR005709">
    <property type="entry name" value="Ribosomal_uS4_bac-type"/>
</dbReference>
<protein>
    <recommendedName>
        <fullName evidence="6 7">Small ribosomal subunit protein uS4</fullName>
    </recommendedName>
</protein>
<comment type="function">
    <text evidence="7">With S5 and S12 plays an important role in translational accuracy.</text>
</comment>
<dbReference type="GO" id="GO:0003735">
    <property type="term" value="F:structural constituent of ribosome"/>
    <property type="evidence" value="ECO:0007669"/>
    <property type="project" value="InterPro"/>
</dbReference>
<feature type="domain" description="RNA-binding S4" evidence="9">
    <location>
        <begin position="90"/>
        <end position="149"/>
    </location>
</feature>
<dbReference type="SMART" id="SM01390">
    <property type="entry name" value="Ribosomal_S4"/>
    <property type="match status" value="1"/>
</dbReference>
<reference evidence="11 12" key="1">
    <citation type="submission" date="2018-10" db="EMBL/GenBank/DDBJ databases">
        <title>Thermophilic Lithotrophy and Phototrophy in an Intertidal, Iron-rich, Geothermal Spring.</title>
        <authorList>
            <person name="Ward L.M."/>
            <person name="Idei A."/>
            <person name="Nakagawa M."/>
            <person name="Ueno Y."/>
            <person name="Fischer W."/>
            <person name="Mcglynn S.E."/>
        </authorList>
    </citation>
    <scope>NUCLEOTIDE SEQUENCE [LARGE SCALE GENOMIC DNA]</scope>
    <source>
        <strain evidence="11">J137</strain>
    </source>
</reference>
<organism evidence="11 12">
    <name type="scientific">Candidatus Dojkabacteria bacterium</name>
    <dbReference type="NCBI Taxonomy" id="2099670"/>
    <lineage>
        <taxon>Bacteria</taxon>
        <taxon>Candidatus Dojkabacteria</taxon>
    </lineage>
</organism>
<dbReference type="InterPro" id="IPR001912">
    <property type="entry name" value="Ribosomal_uS4_N"/>
</dbReference>
<dbReference type="Gene3D" id="1.10.1050.10">
    <property type="entry name" value="Ribosomal Protein S4 Delta 41, Chain A, domain 1"/>
    <property type="match status" value="1"/>
</dbReference>
<keyword evidence="4 7" id="KW-0689">Ribosomal protein</keyword>
<dbReference type="NCBIfam" id="TIGR01017">
    <property type="entry name" value="rpsD_bact"/>
    <property type="match status" value="1"/>
</dbReference>
<evidence type="ECO:0000256" key="3">
    <source>
        <dbReference type="ARBA" id="ARBA00022884"/>
    </source>
</evidence>
<evidence type="ECO:0000259" key="9">
    <source>
        <dbReference type="SMART" id="SM00363"/>
    </source>
</evidence>
<dbReference type="CDD" id="cd00165">
    <property type="entry name" value="S4"/>
    <property type="match status" value="1"/>
</dbReference>
<name>A0A3M0YX32_9BACT</name>
<keyword evidence="3 7" id="KW-0694">RNA-binding</keyword>
<dbReference type="InterPro" id="IPR022801">
    <property type="entry name" value="Ribosomal_uS4"/>
</dbReference>
<dbReference type="SUPFAM" id="SSF55174">
    <property type="entry name" value="Alpha-L RNA-binding motif"/>
    <property type="match status" value="1"/>
</dbReference>
<evidence type="ECO:0000256" key="1">
    <source>
        <dbReference type="ARBA" id="ARBA00007465"/>
    </source>
</evidence>
<dbReference type="Proteomes" id="UP000269410">
    <property type="component" value="Unassembled WGS sequence"/>
</dbReference>
<dbReference type="InterPro" id="IPR002942">
    <property type="entry name" value="S4_RNA-bd"/>
</dbReference>